<evidence type="ECO:0000313" key="2">
    <source>
        <dbReference type="Proteomes" id="UP001246858"/>
    </source>
</evidence>
<organism evidence="1 2">
    <name type="scientific">Pedobacter africanus</name>
    <dbReference type="NCBI Taxonomy" id="151894"/>
    <lineage>
        <taxon>Bacteria</taxon>
        <taxon>Pseudomonadati</taxon>
        <taxon>Bacteroidota</taxon>
        <taxon>Sphingobacteriia</taxon>
        <taxon>Sphingobacteriales</taxon>
        <taxon>Sphingobacteriaceae</taxon>
        <taxon>Pedobacter</taxon>
    </lineage>
</organism>
<gene>
    <name evidence="1" type="ORF">J2X78_000656</name>
</gene>
<accession>A0ACC6KS70</accession>
<reference evidence="1" key="1">
    <citation type="submission" date="2023-07" db="EMBL/GenBank/DDBJ databases">
        <title>Sorghum-associated microbial communities from plants grown in Nebraska, USA.</title>
        <authorList>
            <person name="Schachtman D."/>
        </authorList>
    </citation>
    <scope>NUCLEOTIDE SEQUENCE</scope>
    <source>
        <strain evidence="1">2697</strain>
    </source>
</reference>
<comment type="caution">
    <text evidence="1">The sequence shown here is derived from an EMBL/GenBank/DDBJ whole genome shotgun (WGS) entry which is preliminary data.</text>
</comment>
<proteinExistence type="predicted"/>
<evidence type="ECO:0000313" key="1">
    <source>
        <dbReference type="EMBL" id="MDR6782104.1"/>
    </source>
</evidence>
<dbReference type="Proteomes" id="UP001246858">
    <property type="component" value="Unassembled WGS sequence"/>
</dbReference>
<keyword evidence="2" id="KW-1185">Reference proteome</keyword>
<dbReference type="EMBL" id="JAVDTF010000001">
    <property type="protein sequence ID" value="MDR6782104.1"/>
    <property type="molecule type" value="Genomic_DNA"/>
</dbReference>
<name>A0ACC6KS70_9SPHI</name>
<protein>
    <submittedName>
        <fullName evidence="1">Ferric-dicitrate binding protein FerR (Iron transport regulator)</fullName>
    </submittedName>
</protein>
<sequence length="380" mass="42681">MREQNSEHKRKLIQRYAENAASEKELQSLFGLMGSDEMDVLIEEDMDRRIERLTTRDQSSKIRRPWLKYIAASLILTGFSVFAVYLISKDSGKKNTVKNNTSILPGNNLAYLTLSSGKRIALNDLNRGEVLSESGVQIEKTAEGQLVYTVSDQQNDDENLRYNTIETPKGGQYQILLPDGSKVWLNAASSLKYPSSFIKSNQRMVSLNGEAYFEISTDIARPFIVHSANQEVKVLGTHFNINAYTDEPQTTTTLIEGAVSISPLINDVADFSAERRLKPGDQALINNSGIRIRHVDTEEAIAWKNGQFVFSSESITAIMRKISRWYNVDISYEGNVSALKFTGTLSRYAQVTEVLQMLEMTNKVKFEVKGREIKISPGKG</sequence>